<dbReference type="InterPro" id="IPR042045">
    <property type="entry name" value="EXOC6/Sec15_C_dom1"/>
</dbReference>
<evidence type="ECO:0000313" key="14">
    <source>
        <dbReference type="Proteomes" id="UP000615446"/>
    </source>
</evidence>
<protein>
    <submittedName>
        <fullName evidence="13">Clathrin adaptor, mu subunit</fullName>
    </submittedName>
</protein>
<dbReference type="GO" id="GO:0030131">
    <property type="term" value="C:clathrin adaptor complex"/>
    <property type="evidence" value="ECO:0007669"/>
    <property type="project" value="InterPro"/>
</dbReference>
<dbReference type="InterPro" id="IPR001392">
    <property type="entry name" value="Clathrin_mu"/>
</dbReference>
<evidence type="ECO:0000256" key="3">
    <source>
        <dbReference type="ARBA" id="ARBA00007944"/>
    </source>
</evidence>
<dbReference type="Gene3D" id="1.20.58.670">
    <property type="entry name" value="Dsl1p vesicle tethering complex, Tip20p subunit, domain D"/>
    <property type="match status" value="1"/>
</dbReference>
<evidence type="ECO:0000256" key="7">
    <source>
        <dbReference type="ARBA" id="ARBA00022583"/>
    </source>
</evidence>
<evidence type="ECO:0000256" key="8">
    <source>
        <dbReference type="ARBA" id="ARBA00022927"/>
    </source>
</evidence>
<dbReference type="GO" id="GO:0090522">
    <property type="term" value="P:vesicle tethering involved in exocytosis"/>
    <property type="evidence" value="ECO:0007669"/>
    <property type="project" value="InterPro"/>
</dbReference>
<dbReference type="PROSITE" id="PS51072">
    <property type="entry name" value="MHD"/>
    <property type="match status" value="1"/>
</dbReference>
<evidence type="ECO:0000313" key="13">
    <source>
        <dbReference type="EMBL" id="GES77719.1"/>
    </source>
</evidence>
<dbReference type="PANTHER" id="PTHR12702">
    <property type="entry name" value="SEC15"/>
    <property type="match status" value="1"/>
</dbReference>
<evidence type="ECO:0000256" key="4">
    <source>
        <dbReference type="ARBA" id="ARBA00022448"/>
    </source>
</evidence>
<dbReference type="InterPro" id="IPR011012">
    <property type="entry name" value="Longin-like_dom_sf"/>
</dbReference>
<name>A0A8H3QI95_9GLOM</name>
<dbReference type="Pfam" id="PF00928">
    <property type="entry name" value="Adap_comp_sub"/>
    <property type="match status" value="1"/>
</dbReference>
<comment type="subcellular location">
    <subcellularLocation>
        <location evidence="1">Cell membrane</location>
    </subcellularLocation>
    <subcellularLocation>
        <location evidence="2">Membrane</location>
        <location evidence="2">Coated pit</location>
        <topology evidence="2">Peripheral membrane protein</topology>
        <orientation evidence="2">Cytoplasmic side</orientation>
    </subcellularLocation>
</comment>
<dbReference type="PANTHER" id="PTHR12702:SF0">
    <property type="entry name" value="EXOCYST COMPLEX COMPONENT 6"/>
    <property type="match status" value="1"/>
</dbReference>
<keyword evidence="6" id="KW-0268">Exocytosis</keyword>
<dbReference type="GO" id="GO:0005886">
    <property type="term" value="C:plasma membrane"/>
    <property type="evidence" value="ECO:0007669"/>
    <property type="project" value="UniProtKB-SubCell"/>
</dbReference>
<dbReference type="PROSITE" id="PS00990">
    <property type="entry name" value="CLAT_ADAPTOR_M_1"/>
    <property type="match status" value="1"/>
</dbReference>
<keyword evidence="4" id="KW-0813">Transport</keyword>
<dbReference type="Gene3D" id="1.10.357.30">
    <property type="entry name" value="Exocyst complex subunit Sec15 C-terminal domain, N-terminal subdomain"/>
    <property type="match status" value="1"/>
</dbReference>
<dbReference type="Pfam" id="PF20651">
    <property type="entry name" value="EXOC6_Sec15_N"/>
    <property type="match status" value="1"/>
</dbReference>
<comment type="similarity">
    <text evidence="3">Belongs to the SEC15 family.</text>
</comment>
<dbReference type="CDD" id="cd14836">
    <property type="entry name" value="AP2_Mu_N"/>
    <property type="match status" value="1"/>
</dbReference>
<keyword evidence="8" id="KW-0653">Protein transport</keyword>
<dbReference type="GO" id="GO:0005905">
    <property type="term" value="C:clathrin-coated pit"/>
    <property type="evidence" value="ECO:0007669"/>
    <property type="project" value="UniProtKB-KW"/>
</dbReference>
<dbReference type="InterPro" id="IPR046361">
    <property type="entry name" value="EXOC6/Sec15_C"/>
</dbReference>
<dbReference type="Gene3D" id="3.30.450.60">
    <property type="match status" value="1"/>
</dbReference>
<dbReference type="InterPro" id="IPR022775">
    <property type="entry name" value="AP_mu_sigma_su"/>
</dbReference>
<keyword evidence="7" id="KW-0254">Endocytosis</keyword>
<dbReference type="InterPro" id="IPR036168">
    <property type="entry name" value="AP2_Mu_C_sf"/>
</dbReference>
<keyword evidence="9" id="KW-0175">Coiled coil</keyword>
<dbReference type="InterPro" id="IPR018240">
    <property type="entry name" value="Clathrin_mu_CS"/>
</dbReference>
<dbReference type="Proteomes" id="UP000615446">
    <property type="component" value="Unassembled WGS sequence"/>
</dbReference>
<comment type="caution">
    <text evidence="13">The sequence shown here is derived from an EMBL/GenBank/DDBJ whole genome shotgun (WGS) entry which is preliminary data.</text>
</comment>
<dbReference type="Gene3D" id="2.60.40.1170">
    <property type="entry name" value="Mu homology domain, subdomain B"/>
    <property type="match status" value="2"/>
</dbReference>
<keyword evidence="5" id="KW-1003">Cell membrane</keyword>
<dbReference type="GO" id="GO:0006897">
    <property type="term" value="P:endocytosis"/>
    <property type="evidence" value="ECO:0007669"/>
    <property type="project" value="UniProtKB-KW"/>
</dbReference>
<dbReference type="EMBL" id="BLAL01000033">
    <property type="protein sequence ID" value="GES77719.1"/>
    <property type="molecule type" value="Genomic_DNA"/>
</dbReference>
<keyword evidence="10" id="KW-0472">Membrane</keyword>
<evidence type="ECO:0000256" key="6">
    <source>
        <dbReference type="ARBA" id="ARBA00022483"/>
    </source>
</evidence>
<dbReference type="FunFam" id="1.20.58.670:FF:000002">
    <property type="entry name" value="Exocyst complex component"/>
    <property type="match status" value="1"/>
</dbReference>
<dbReference type="PRINTS" id="PR00314">
    <property type="entry name" value="CLATHRINADPT"/>
</dbReference>
<dbReference type="GO" id="GO:0006893">
    <property type="term" value="P:Golgi to plasma membrane transport"/>
    <property type="evidence" value="ECO:0007669"/>
    <property type="project" value="TreeGrafter"/>
</dbReference>
<dbReference type="GO" id="GO:0006886">
    <property type="term" value="P:intracellular protein transport"/>
    <property type="evidence" value="ECO:0007669"/>
    <property type="project" value="InterPro"/>
</dbReference>
<dbReference type="Pfam" id="PF01217">
    <property type="entry name" value="Clat_adaptor_s"/>
    <property type="match status" value="1"/>
</dbReference>
<dbReference type="InterPro" id="IPR028565">
    <property type="entry name" value="MHD"/>
</dbReference>
<evidence type="ECO:0000256" key="5">
    <source>
        <dbReference type="ARBA" id="ARBA00022475"/>
    </source>
</evidence>
<dbReference type="InterPro" id="IPR043512">
    <property type="entry name" value="Mu2_C"/>
</dbReference>
<evidence type="ECO:0000256" key="2">
    <source>
        <dbReference type="ARBA" id="ARBA00004277"/>
    </source>
</evidence>
<dbReference type="AlphaFoldDB" id="A0A8H3QI95"/>
<dbReference type="SUPFAM" id="SSF49447">
    <property type="entry name" value="Second domain of Mu2 adaptin subunit (ap50) of ap2 adaptor"/>
    <property type="match status" value="1"/>
</dbReference>
<dbReference type="InterPro" id="IPR042044">
    <property type="entry name" value="EXOC6PINT-1/Sec15/Tip20_C_dom2"/>
</dbReference>
<feature type="domain" description="MHD" evidence="12">
    <location>
        <begin position="955"/>
        <end position="1214"/>
    </location>
</feature>
<gene>
    <name evidence="13" type="ORF">RCL2_000506400</name>
</gene>
<evidence type="ECO:0000256" key="10">
    <source>
        <dbReference type="ARBA" id="ARBA00023136"/>
    </source>
</evidence>
<dbReference type="OrthoDB" id="10267033at2759"/>
<sequence length="1215" mass="140699">MSANDQQQLQNLVFSAELNVENENLEQLGPIIKTIYDTDRQETFLEQLAMFVRKKEGEIERMCNSNYQEFIQSVDQLLKVRQGTVNLKNKIIDLNYDVQNSGKKVASKKKELIQTRRIQKNIDEAVETLQLCLHVLDMANRVNHLVEERKYYSALRTLEELRTVHLRKAIQYEFAKHLQESIPVMQHDVKNAVTKEMKEWLFKVRQVSGEVGKIAMEQMKLRQERWKLKVAQNPDLRSVPVSSPIEMVMNEENEFNIVNNDQVHIDFKPLYQCLHIYEELGKRNEFKSNYEEDRRSQANLVLSQSFTLREGNEKGFESFLQDIVGFFVVEYVIVHSTQNFRSQTEVDNLWDSVIAKVVKIITESLDECHDPKLFLQIKFSLFTFIQTLEDYGYNVHAFTDLILTVFQRYSDMLKQRFLEDFLQTLLYDDYMPMPISSPAEYEAVVDACWFKEDHRISQGYPRTLPFSQAYPSCCLDIKKFVDQYYTFAEGDSRQFSTVDDIAKQTLDNLLIEHVNGVLTSKLESQNMSQIVQIIINLEYFHDACGELEKLLKTKRSSHRGGQIKLKAAEEFRETSKKAEKRIFELVNSKIDDFLELADYDWVPNSVQVHPSFFLHDMVNYLTAVISSTLYNLPMSIKIFIYFNALSHLASSLCNLILSPSVKKINANGVANLEVDVTFLEHFARKLEDPNIADAFLELRQIVTLLQSDNVEEYLDPSTRNRKYSLLKPTDVINLFDKWQDQPLLAMQPEERVKKRAMESVVRTLRSSTFDVQQWLKGRTVFVLTTTMISAFFIYNQKGEVLISRLYRQDLKRSVADIFRIQVISNTDVRSPIITLGSTSFFHVRHDNLYIVAVTKCNANAALVFEFCYRLVNIGKAYFGKFDEEAVKNNFVLIYELLDEVLDFGYPQNSETETLKMYITTESVKSQRAVKEDSSKITIQATGATSWRRSDIKYRKNEAFIDVIESVNLLMSTKGTTLRADVSGQIMMRAYLSGTPECKFGLNDKLLLEKDTSHRGLSQKRTNAVEIDDCQFHQCVKLGKFDSDRTISFVPPDGEFELMRYRTTENVNLPFRVHPVVNEIGKSRVEYRVTVKANFSPKLIANNVVIRIPTPLNTANINIHVDAGKARYVPAENSIVWKLSRFQGQSEETLSGEAELSSMTVKKAWSRPPISMDFQVLMFTSSGLMVRFLKVFEKSNYTSVKWVRYMTKAGSYQIRF</sequence>
<reference evidence="13" key="1">
    <citation type="submission" date="2019-10" db="EMBL/GenBank/DDBJ databases">
        <title>Conservation and host-specific expression of non-tandemly repeated heterogenous ribosome RNA gene in arbuscular mycorrhizal fungi.</title>
        <authorList>
            <person name="Maeda T."/>
            <person name="Kobayashi Y."/>
            <person name="Nakagawa T."/>
            <person name="Ezawa T."/>
            <person name="Yamaguchi K."/>
            <person name="Bino T."/>
            <person name="Nishimoto Y."/>
            <person name="Shigenobu S."/>
            <person name="Kawaguchi M."/>
        </authorList>
    </citation>
    <scope>NUCLEOTIDE SEQUENCE</scope>
    <source>
        <strain evidence="13">HR1</strain>
    </source>
</reference>
<accession>A0A8H3QI95</accession>
<evidence type="ECO:0000256" key="11">
    <source>
        <dbReference type="ARBA" id="ARBA00023176"/>
    </source>
</evidence>
<evidence type="ECO:0000256" key="1">
    <source>
        <dbReference type="ARBA" id="ARBA00004236"/>
    </source>
</evidence>
<dbReference type="GO" id="GO:0000145">
    <property type="term" value="C:exocyst"/>
    <property type="evidence" value="ECO:0007669"/>
    <property type="project" value="TreeGrafter"/>
</dbReference>
<dbReference type="InterPro" id="IPR048359">
    <property type="entry name" value="EXOC6_Sec15_N"/>
</dbReference>
<evidence type="ECO:0000259" key="12">
    <source>
        <dbReference type="PROSITE" id="PS51072"/>
    </source>
</evidence>
<proteinExistence type="inferred from homology"/>
<dbReference type="FunFam" id="3.30.450.60:FF:000002">
    <property type="entry name" value="AP-2 complex subunit mu, putative"/>
    <property type="match status" value="1"/>
</dbReference>
<dbReference type="SUPFAM" id="SSF64356">
    <property type="entry name" value="SNARE-like"/>
    <property type="match status" value="1"/>
</dbReference>
<keyword evidence="11" id="KW-0168">Coated pit</keyword>
<dbReference type="Pfam" id="PF04091">
    <property type="entry name" value="Sec15_C"/>
    <property type="match status" value="1"/>
</dbReference>
<organism evidence="13 14">
    <name type="scientific">Rhizophagus clarus</name>
    <dbReference type="NCBI Taxonomy" id="94130"/>
    <lineage>
        <taxon>Eukaryota</taxon>
        <taxon>Fungi</taxon>
        <taxon>Fungi incertae sedis</taxon>
        <taxon>Mucoromycota</taxon>
        <taxon>Glomeromycotina</taxon>
        <taxon>Glomeromycetes</taxon>
        <taxon>Glomerales</taxon>
        <taxon>Glomeraceae</taxon>
        <taxon>Rhizophagus</taxon>
    </lineage>
</organism>
<dbReference type="InterPro" id="IPR007225">
    <property type="entry name" value="EXOC6/Sec15"/>
</dbReference>
<evidence type="ECO:0000256" key="9">
    <source>
        <dbReference type="ARBA" id="ARBA00023054"/>
    </source>
</evidence>
<dbReference type="InterPro" id="IPR043532">
    <property type="entry name" value="AP2_Mu_N"/>
</dbReference>
<dbReference type="CDD" id="cd09251">
    <property type="entry name" value="AP-2_Mu2_Cterm"/>
    <property type="match status" value="1"/>
</dbReference>